<feature type="compositionally biased region" description="Pro residues" evidence="1">
    <location>
        <begin position="15"/>
        <end position="26"/>
    </location>
</feature>
<feature type="compositionally biased region" description="Acidic residues" evidence="1">
    <location>
        <begin position="63"/>
        <end position="72"/>
    </location>
</feature>
<dbReference type="RefSeq" id="XP_037216562.1">
    <property type="nucleotide sequence ID" value="XM_037367168.1"/>
</dbReference>
<feature type="compositionally biased region" description="Basic and acidic residues" evidence="1">
    <location>
        <begin position="347"/>
        <end position="358"/>
    </location>
</feature>
<proteinExistence type="predicted"/>
<organism evidence="2 3">
    <name type="scientific">Mycena indigotica</name>
    <dbReference type="NCBI Taxonomy" id="2126181"/>
    <lineage>
        <taxon>Eukaryota</taxon>
        <taxon>Fungi</taxon>
        <taxon>Dikarya</taxon>
        <taxon>Basidiomycota</taxon>
        <taxon>Agaricomycotina</taxon>
        <taxon>Agaricomycetes</taxon>
        <taxon>Agaricomycetidae</taxon>
        <taxon>Agaricales</taxon>
        <taxon>Marasmiineae</taxon>
        <taxon>Mycenaceae</taxon>
        <taxon>Mycena</taxon>
    </lineage>
</organism>
<feature type="compositionally biased region" description="Low complexity" evidence="1">
    <location>
        <begin position="790"/>
        <end position="799"/>
    </location>
</feature>
<reference evidence="2" key="1">
    <citation type="submission" date="2020-05" db="EMBL/GenBank/DDBJ databases">
        <title>Mycena genomes resolve the evolution of fungal bioluminescence.</title>
        <authorList>
            <person name="Tsai I.J."/>
        </authorList>
    </citation>
    <scope>NUCLEOTIDE SEQUENCE</scope>
    <source>
        <strain evidence="2">171206Taipei</strain>
    </source>
</reference>
<feature type="region of interest" description="Disordered" evidence="1">
    <location>
        <begin position="652"/>
        <end position="715"/>
    </location>
</feature>
<protein>
    <submittedName>
        <fullName evidence="2">Uncharacterized protein</fullName>
    </submittedName>
</protein>
<comment type="caution">
    <text evidence="2">The sequence shown here is derived from an EMBL/GenBank/DDBJ whole genome shotgun (WGS) entry which is preliminary data.</text>
</comment>
<dbReference type="Proteomes" id="UP000636479">
    <property type="component" value="Unassembled WGS sequence"/>
</dbReference>
<evidence type="ECO:0000256" key="1">
    <source>
        <dbReference type="SAM" id="MobiDB-lite"/>
    </source>
</evidence>
<name>A0A8H6VV87_9AGAR</name>
<feature type="compositionally biased region" description="Low complexity" evidence="1">
    <location>
        <begin position="533"/>
        <end position="546"/>
    </location>
</feature>
<accession>A0A8H6VV87</accession>
<feature type="compositionally biased region" description="Polar residues" evidence="1">
    <location>
        <begin position="668"/>
        <end position="680"/>
    </location>
</feature>
<feature type="compositionally biased region" description="Acidic residues" evidence="1">
    <location>
        <begin position="697"/>
        <end position="706"/>
    </location>
</feature>
<keyword evidence="3" id="KW-1185">Reference proteome</keyword>
<gene>
    <name evidence="2" type="ORF">MIND_01058700</name>
</gene>
<feature type="compositionally biased region" description="Pro residues" evidence="1">
    <location>
        <begin position="483"/>
        <end position="500"/>
    </location>
</feature>
<feature type="compositionally biased region" description="Basic residues" evidence="1">
    <location>
        <begin position="156"/>
        <end position="165"/>
    </location>
</feature>
<evidence type="ECO:0000313" key="3">
    <source>
        <dbReference type="Proteomes" id="UP000636479"/>
    </source>
</evidence>
<feature type="compositionally biased region" description="Polar residues" evidence="1">
    <location>
        <begin position="435"/>
        <end position="456"/>
    </location>
</feature>
<feature type="compositionally biased region" description="Basic residues" evidence="1">
    <location>
        <begin position="247"/>
        <end position="257"/>
    </location>
</feature>
<dbReference type="GeneID" id="59349684"/>
<dbReference type="AlphaFoldDB" id="A0A8H6VV87"/>
<feature type="compositionally biased region" description="Polar residues" evidence="1">
    <location>
        <begin position="325"/>
        <end position="346"/>
    </location>
</feature>
<sequence length="799" mass="85947">MDPNFTFPRQRPQAMPRPPPAEPPSEPVNRESNALRASVLDAALQLGLGSSKMANWMLNNTLAEDEEEPEEDTPSRAPLSPTSEESISYSTPPTSHESYSDPRPPPAVAPQVHFPPQPDPAPPLQPPSKLNKLRKQRRENGNDSDGGGYVSDGGKKARVRTKSKPTKPDPVVVFPISEPTELIPLSKEERKRKKKAAKGGLKDAETDTEDIPGKPAKAKSTKKTKKGSADVGAGYETDDGYVSSSGKKAKTRRFFSLRKKESTSELAPEPEPVPPLPQHEAFDLPIASRFATTLPPSGSRAETPLMPPARPFASGSSSPSSASSLLTPNDPDSSAANSPLISTTSSRFDEDGLHDRSHSTGMDRPVSPLVASNSKSKFLISLPLTRTGEQSSPSKAKTHLAPISLSPNPPMSGLNSRSVSPGPSPMGSPFVLLTPINTSSNPRVHSPANSGSTDIIPSTDFIVPSRSASPLPPSPNVLSYYDVPPPSPPPTGPLPRPPPSRDVGPGIARLRNMSRDRNGVQEGLSPIPRDPGSRSVSPSPISSPWSTGGRLSPLPLSPGARSPISPTQRGRAAPFPSQPIIPSRSAPNTGLGPGLAARVQVERYRDLYAIQIPDQTRDRYRDEDETSVNIRVQEGSDEEVEDDPEITGVLGRFRQPVNRERDAAALERNNSGALRPGTNTRRVRFSPQRSPTREAYSEEEEDDDDASLYPDDERTAGRKTMFLFDKSSSGNEDDTIGARGTVYSEYSRASFMDNGKSEVARGRLVDRVGAMFDSTGRERPAAPPVPRLPPELLAGANRF</sequence>
<feature type="region of interest" description="Disordered" evidence="1">
    <location>
        <begin position="59"/>
        <end position="594"/>
    </location>
</feature>
<evidence type="ECO:0000313" key="2">
    <source>
        <dbReference type="EMBL" id="KAF7295199.1"/>
    </source>
</evidence>
<feature type="compositionally biased region" description="Pro residues" evidence="1">
    <location>
        <begin position="102"/>
        <end position="126"/>
    </location>
</feature>
<dbReference type="EMBL" id="JACAZF010000009">
    <property type="protein sequence ID" value="KAF7295199.1"/>
    <property type="molecule type" value="Genomic_DNA"/>
</dbReference>
<feature type="region of interest" description="Disordered" evidence="1">
    <location>
        <begin position="774"/>
        <end position="799"/>
    </location>
</feature>
<dbReference type="OrthoDB" id="2690066at2759"/>
<feature type="compositionally biased region" description="Polar residues" evidence="1">
    <location>
        <begin position="80"/>
        <end position="97"/>
    </location>
</feature>
<feature type="compositionally biased region" description="Low complexity" evidence="1">
    <location>
        <begin position="311"/>
        <end position="324"/>
    </location>
</feature>
<feature type="compositionally biased region" description="Basic residues" evidence="1">
    <location>
        <begin position="216"/>
        <end position="226"/>
    </location>
</feature>
<feature type="region of interest" description="Disordered" evidence="1">
    <location>
        <begin position="1"/>
        <end position="32"/>
    </location>
</feature>
<feature type="compositionally biased region" description="Low complexity" evidence="1">
    <location>
        <begin position="416"/>
        <end position="429"/>
    </location>
</feature>